<proteinExistence type="predicted"/>
<dbReference type="SUPFAM" id="SSF56672">
    <property type="entry name" value="DNA/RNA polymerases"/>
    <property type="match status" value="1"/>
</dbReference>
<feature type="chain" id="PRO_5026839426" description="Reverse transcriptase Ty1/copia-type domain-containing protein" evidence="2">
    <location>
        <begin position="20"/>
        <end position="479"/>
    </location>
</feature>
<dbReference type="PANTHER" id="PTHR11439">
    <property type="entry name" value="GAG-POL-RELATED RETROTRANSPOSON"/>
    <property type="match status" value="1"/>
</dbReference>
<evidence type="ECO:0000313" key="4">
    <source>
        <dbReference type="EMBL" id="GEU43336.1"/>
    </source>
</evidence>
<reference evidence="4" key="1">
    <citation type="journal article" date="2019" name="Sci. Rep.">
        <title>Draft genome of Tanacetum cinerariifolium, the natural source of mosquito coil.</title>
        <authorList>
            <person name="Yamashiro T."/>
            <person name="Shiraishi A."/>
            <person name="Satake H."/>
            <person name="Nakayama K."/>
        </authorList>
    </citation>
    <scope>NUCLEOTIDE SEQUENCE</scope>
</reference>
<feature type="signal peptide" evidence="2">
    <location>
        <begin position="1"/>
        <end position="19"/>
    </location>
</feature>
<dbReference type="InterPro" id="IPR043502">
    <property type="entry name" value="DNA/RNA_pol_sf"/>
</dbReference>
<feature type="domain" description="Reverse transcriptase Ty1/copia-type" evidence="3">
    <location>
        <begin position="122"/>
        <end position="172"/>
    </location>
</feature>
<dbReference type="InterPro" id="IPR013103">
    <property type="entry name" value="RVT_2"/>
</dbReference>
<keyword evidence="2" id="KW-0732">Signal</keyword>
<feature type="compositionally biased region" description="Low complexity" evidence="1">
    <location>
        <begin position="42"/>
        <end position="55"/>
    </location>
</feature>
<evidence type="ECO:0000256" key="1">
    <source>
        <dbReference type="SAM" id="MobiDB-lite"/>
    </source>
</evidence>
<dbReference type="PANTHER" id="PTHR11439:SF483">
    <property type="entry name" value="PEPTIDE SYNTHASE GLIP-LIKE, PUTATIVE (AFU_ORTHOLOGUE AFUA_3G12920)-RELATED"/>
    <property type="match status" value="1"/>
</dbReference>
<dbReference type="EMBL" id="BKCJ010001696">
    <property type="protein sequence ID" value="GEU43336.1"/>
    <property type="molecule type" value="Genomic_DNA"/>
</dbReference>
<comment type="caution">
    <text evidence="4">The sequence shown here is derived from an EMBL/GenBank/DDBJ whole genome shotgun (WGS) entry which is preliminary data.</text>
</comment>
<dbReference type="Pfam" id="PF07727">
    <property type="entry name" value="RVT_2"/>
    <property type="match status" value="1"/>
</dbReference>
<name>A0A6L2K1Y9_TANCI</name>
<accession>A0A6L2K1Y9</accession>
<organism evidence="4">
    <name type="scientific">Tanacetum cinerariifolium</name>
    <name type="common">Dalmatian daisy</name>
    <name type="synonym">Chrysanthemum cinerariifolium</name>
    <dbReference type="NCBI Taxonomy" id="118510"/>
    <lineage>
        <taxon>Eukaryota</taxon>
        <taxon>Viridiplantae</taxon>
        <taxon>Streptophyta</taxon>
        <taxon>Embryophyta</taxon>
        <taxon>Tracheophyta</taxon>
        <taxon>Spermatophyta</taxon>
        <taxon>Magnoliopsida</taxon>
        <taxon>eudicotyledons</taxon>
        <taxon>Gunneridae</taxon>
        <taxon>Pentapetalae</taxon>
        <taxon>asterids</taxon>
        <taxon>campanulids</taxon>
        <taxon>Asterales</taxon>
        <taxon>Asteraceae</taxon>
        <taxon>Asteroideae</taxon>
        <taxon>Anthemideae</taxon>
        <taxon>Anthemidinae</taxon>
        <taxon>Tanacetum</taxon>
    </lineage>
</organism>
<dbReference type="AlphaFoldDB" id="A0A6L2K1Y9"/>
<feature type="region of interest" description="Disordered" evidence="1">
    <location>
        <begin position="34"/>
        <end position="55"/>
    </location>
</feature>
<evidence type="ECO:0000259" key="3">
    <source>
        <dbReference type="Pfam" id="PF07727"/>
    </source>
</evidence>
<gene>
    <name evidence="4" type="ORF">Tci_015314</name>
</gene>
<sequence>MWIFSKALMFLWAEAVATASHIIVNPPCQSVSISVDQDAPSEGHSPSSSDHQSSSVHHGVAADYSLEELVPPLDCAMIIALKWIYNVKLDEYGDVLKNKARLVAKGYSQEEGINFEESFALTAFLNGELEEEVYVSQPKGFVDLYRPNHIYRLKKALYGLKKAPKAWYDTLSRGIFINQSKYANEILKKSNFHKSYPVDTLMVKRSKLDEDLSEIPVDQTQYCSIIGSLMYLTASRPDLVFAVCMCARYQSKPTKRHLEAVKWVFRYLQGIINMGLWYPKDITMALTAYADADHVEHPSDTKVLPMKMEILLEPTSNKLLVADFNSLLHSFCAHYALRRSGLRTDTAATKPCQGDSLEFYLITAPTGRLSVRVTSELRPQDHWVDGQGGQVGGQCSRVNDGVDGVPDFSTIIAQRFQNLLLTIVAQVGNQGRGQGNGRNQNGDAINENIRGDVRNVIKNNDHRGCTYKEFLAIGNYKLV</sequence>
<evidence type="ECO:0000256" key="2">
    <source>
        <dbReference type="SAM" id="SignalP"/>
    </source>
</evidence>
<protein>
    <recommendedName>
        <fullName evidence="3">Reverse transcriptase Ty1/copia-type domain-containing protein</fullName>
    </recommendedName>
</protein>